<dbReference type="AlphaFoldDB" id="F3QTV9"/>
<keyword evidence="2" id="KW-1185">Reference proteome</keyword>
<sequence length="42" mass="5058">MAFPLLCSVNVYFNYILLLIIRRKCCFVTVRSRFFESIVRIL</sequence>
<protein>
    <submittedName>
        <fullName evidence="1">Uncharacterized protein</fullName>
    </submittedName>
</protein>
<evidence type="ECO:0000313" key="1">
    <source>
        <dbReference type="EMBL" id="EGG54369.1"/>
    </source>
</evidence>
<dbReference type="STRING" id="762982.HMPREF9442_01629"/>
<evidence type="ECO:0000313" key="2">
    <source>
        <dbReference type="Proteomes" id="UP000005546"/>
    </source>
</evidence>
<gene>
    <name evidence="1" type="ORF">HMPREF9442_01629</name>
</gene>
<accession>F3QTV9</accession>
<dbReference type="HOGENOM" id="CLU_3255364_0_0_10"/>
<organism evidence="1 2">
    <name type="scientific">Paraprevotella xylaniphila YIT 11841</name>
    <dbReference type="NCBI Taxonomy" id="762982"/>
    <lineage>
        <taxon>Bacteria</taxon>
        <taxon>Pseudomonadati</taxon>
        <taxon>Bacteroidota</taxon>
        <taxon>Bacteroidia</taxon>
        <taxon>Bacteroidales</taxon>
        <taxon>Prevotellaceae</taxon>
        <taxon>Paraprevotella</taxon>
    </lineage>
</organism>
<proteinExistence type="predicted"/>
<name>F3QTV9_9BACT</name>
<dbReference type="Proteomes" id="UP000005546">
    <property type="component" value="Unassembled WGS sequence"/>
</dbReference>
<comment type="caution">
    <text evidence="1">The sequence shown here is derived from an EMBL/GenBank/DDBJ whole genome shotgun (WGS) entry which is preliminary data.</text>
</comment>
<dbReference type="EMBL" id="AFBR01000040">
    <property type="protein sequence ID" value="EGG54369.1"/>
    <property type="molecule type" value="Genomic_DNA"/>
</dbReference>
<reference evidence="1 2" key="1">
    <citation type="submission" date="2011-02" db="EMBL/GenBank/DDBJ databases">
        <authorList>
            <person name="Weinstock G."/>
            <person name="Sodergren E."/>
            <person name="Clifton S."/>
            <person name="Fulton L."/>
            <person name="Fulton B."/>
            <person name="Courtney L."/>
            <person name="Fronick C."/>
            <person name="Harrison M."/>
            <person name="Strong C."/>
            <person name="Farmer C."/>
            <person name="Delahaunty K."/>
            <person name="Markovic C."/>
            <person name="Hall O."/>
            <person name="Minx P."/>
            <person name="Tomlinson C."/>
            <person name="Mitreva M."/>
            <person name="Hou S."/>
            <person name="Chen J."/>
            <person name="Wollam A."/>
            <person name="Pepin K.H."/>
            <person name="Johnson M."/>
            <person name="Bhonagiri V."/>
            <person name="Zhang X."/>
            <person name="Suruliraj S."/>
            <person name="Warren W."/>
            <person name="Chinwalla A."/>
            <person name="Mardis E.R."/>
            <person name="Wilson R.K."/>
        </authorList>
    </citation>
    <scope>NUCLEOTIDE SEQUENCE [LARGE SCALE GENOMIC DNA]</scope>
    <source>
        <strain evidence="1 2">YIT 11841</strain>
    </source>
</reference>